<dbReference type="FunFam" id="1.10.287.1080:FF:000001">
    <property type="entry name" value="Nucleoside triphosphate pyrophosphohydrolase"/>
    <property type="match status" value="1"/>
</dbReference>
<dbReference type="PANTHER" id="PTHR30522:SF0">
    <property type="entry name" value="NUCLEOSIDE TRIPHOSPHATE PYROPHOSPHOHYDROLASE"/>
    <property type="match status" value="1"/>
</dbReference>
<dbReference type="GO" id="GO:0047429">
    <property type="term" value="F:nucleoside triphosphate diphosphatase activity"/>
    <property type="evidence" value="ECO:0007669"/>
    <property type="project" value="InterPro"/>
</dbReference>
<sequence length="264" mass="30700">MSTSQAQSKTTLEDLIELMATLRSEKGCPWDRKQTKASIKPYILEESYEVVDAVEKNDSQKIKEELGDVLFQVVFYAQLLKEEDQLDIYDILESVHRKMVRRHPHVFGGVELTDASEVPEIWERMKHMEKTERNSVLDDVPNDLPSLMKAQHIQSKASHAGVEWDNYQQALDKLDEEFSELRQAYEHGKPEMIEDEFGDLLFTLVSIARFLNVNPDNALRRANAKFTKRVTTIEKHLQSMQKEWKDMSPEEIARMWDAAKSETQ</sequence>
<proteinExistence type="predicted"/>
<comment type="caution">
    <text evidence="2">The sequence shown here is derived from an EMBL/GenBank/DDBJ whole genome shotgun (WGS) entry which is preliminary data.</text>
</comment>
<organism evidence="2 3">
    <name type="scientific">candidate division KSB3 bacterium</name>
    <dbReference type="NCBI Taxonomy" id="2044937"/>
    <lineage>
        <taxon>Bacteria</taxon>
        <taxon>candidate division KSB3</taxon>
    </lineage>
</organism>
<reference evidence="2 3" key="1">
    <citation type="submission" date="2017-10" db="EMBL/GenBank/DDBJ databases">
        <title>Novel microbial diversity and functional potential in the marine mammal oral microbiome.</title>
        <authorList>
            <person name="Dudek N.K."/>
            <person name="Sun C.L."/>
            <person name="Burstein D."/>
            <person name="Kantor R.S."/>
            <person name="Aliaga Goltsman D.S."/>
            <person name="Bik E.M."/>
            <person name="Thomas B.C."/>
            <person name="Banfield J.F."/>
            <person name="Relman D.A."/>
        </authorList>
    </citation>
    <scope>NUCLEOTIDE SEQUENCE [LARGE SCALE GENOMIC DNA]</scope>
    <source>
        <strain evidence="2">DOLZORAL124_49_17</strain>
    </source>
</reference>
<dbReference type="GO" id="GO:0046061">
    <property type="term" value="P:dATP catabolic process"/>
    <property type="evidence" value="ECO:0007669"/>
    <property type="project" value="TreeGrafter"/>
</dbReference>
<feature type="domain" description="NTP pyrophosphohydrolase MazG-like" evidence="1">
    <location>
        <begin position="34"/>
        <end position="107"/>
    </location>
</feature>
<dbReference type="GO" id="GO:0046076">
    <property type="term" value="P:dTTP catabolic process"/>
    <property type="evidence" value="ECO:0007669"/>
    <property type="project" value="TreeGrafter"/>
</dbReference>
<dbReference type="CDD" id="cd11528">
    <property type="entry name" value="NTP-PPase_MazG_Nterm"/>
    <property type="match status" value="1"/>
</dbReference>
<dbReference type="SUPFAM" id="SSF101386">
    <property type="entry name" value="all-alpha NTP pyrophosphatases"/>
    <property type="match status" value="2"/>
</dbReference>
<dbReference type="GO" id="GO:0046081">
    <property type="term" value="P:dUTP catabolic process"/>
    <property type="evidence" value="ECO:0007669"/>
    <property type="project" value="TreeGrafter"/>
</dbReference>
<evidence type="ECO:0000259" key="1">
    <source>
        <dbReference type="Pfam" id="PF03819"/>
    </source>
</evidence>
<dbReference type="CDD" id="cd11529">
    <property type="entry name" value="NTP-PPase_MazG_Cterm"/>
    <property type="match status" value="1"/>
</dbReference>
<accession>A0A2G6EEA4</accession>
<dbReference type="GO" id="GO:0046047">
    <property type="term" value="P:TTP catabolic process"/>
    <property type="evidence" value="ECO:0007669"/>
    <property type="project" value="TreeGrafter"/>
</dbReference>
<dbReference type="GO" id="GO:0006203">
    <property type="term" value="P:dGTP catabolic process"/>
    <property type="evidence" value="ECO:0007669"/>
    <property type="project" value="TreeGrafter"/>
</dbReference>
<dbReference type="GO" id="GO:0046052">
    <property type="term" value="P:UTP catabolic process"/>
    <property type="evidence" value="ECO:0007669"/>
    <property type="project" value="TreeGrafter"/>
</dbReference>
<dbReference type="EMBL" id="PDPS01000007">
    <property type="protein sequence ID" value="PID60405.1"/>
    <property type="molecule type" value="Genomic_DNA"/>
</dbReference>
<feature type="domain" description="NTP pyrophosphohydrolase MazG-like" evidence="1">
    <location>
        <begin position="168"/>
        <end position="229"/>
    </location>
</feature>
<name>A0A2G6EEA4_9BACT</name>
<dbReference type="InterPro" id="IPR048011">
    <property type="entry name" value="NTP-PPase_MazG-like_C"/>
</dbReference>
<dbReference type="GO" id="GO:0006950">
    <property type="term" value="P:response to stress"/>
    <property type="evidence" value="ECO:0007669"/>
    <property type="project" value="UniProtKB-ARBA"/>
</dbReference>
<dbReference type="Gene3D" id="1.10.287.1080">
    <property type="entry name" value="MazG-like"/>
    <property type="match status" value="2"/>
</dbReference>
<protein>
    <submittedName>
        <fullName evidence="2">Nucleoside triphosphate pyrophosphohydrolase</fullName>
    </submittedName>
</protein>
<dbReference type="NCBIfam" id="TIGR00444">
    <property type="entry name" value="mazG"/>
    <property type="match status" value="1"/>
</dbReference>
<dbReference type="InterPro" id="IPR048015">
    <property type="entry name" value="NTP-PPase_MazG-like_N"/>
</dbReference>
<gene>
    <name evidence="2" type="ORF">CSB45_00325</name>
</gene>
<evidence type="ECO:0000313" key="3">
    <source>
        <dbReference type="Proteomes" id="UP000229740"/>
    </source>
</evidence>
<dbReference type="NCBIfam" id="NF007113">
    <property type="entry name" value="PRK09562.1"/>
    <property type="match status" value="1"/>
</dbReference>
<evidence type="ECO:0000313" key="2">
    <source>
        <dbReference type="EMBL" id="PID60405.1"/>
    </source>
</evidence>
<dbReference type="InterPro" id="IPR004518">
    <property type="entry name" value="MazG-like_dom"/>
</dbReference>
<dbReference type="InterPro" id="IPR011551">
    <property type="entry name" value="NTP_PyrPHydrolase_MazG"/>
</dbReference>
<dbReference type="Proteomes" id="UP000229740">
    <property type="component" value="Unassembled WGS sequence"/>
</dbReference>
<keyword evidence="2" id="KW-0378">Hydrolase</keyword>
<dbReference type="AlphaFoldDB" id="A0A2G6EEA4"/>
<dbReference type="PANTHER" id="PTHR30522">
    <property type="entry name" value="NUCLEOSIDE TRIPHOSPHATE PYROPHOSPHOHYDROLASE"/>
    <property type="match status" value="1"/>
</dbReference>
<dbReference type="Pfam" id="PF03819">
    <property type="entry name" value="MazG"/>
    <property type="match status" value="2"/>
</dbReference>